<organism evidence="4 5">
    <name type="scientific">Venturia effusa</name>
    <dbReference type="NCBI Taxonomy" id="50376"/>
    <lineage>
        <taxon>Eukaryota</taxon>
        <taxon>Fungi</taxon>
        <taxon>Dikarya</taxon>
        <taxon>Ascomycota</taxon>
        <taxon>Pezizomycotina</taxon>
        <taxon>Dothideomycetes</taxon>
        <taxon>Pleosporomycetidae</taxon>
        <taxon>Venturiales</taxon>
        <taxon>Venturiaceae</taxon>
        <taxon>Venturia</taxon>
    </lineage>
</organism>
<dbReference type="PANTHER" id="PTHR12532">
    <property type="entry name" value="TRANSLATIONAL ACTIVATOR OF CYTOCHROME C OXIDASE 1"/>
    <property type="match status" value="1"/>
</dbReference>
<evidence type="ECO:0000313" key="4">
    <source>
        <dbReference type="EMBL" id="QDS76875.1"/>
    </source>
</evidence>
<dbReference type="Gene3D" id="3.30.70.980">
    <property type="match status" value="2"/>
</dbReference>
<keyword evidence="5" id="KW-1185">Reference proteome</keyword>
<accession>A0A517LMK1</accession>
<dbReference type="InterPro" id="IPR049083">
    <property type="entry name" value="TACO1_YebC_N"/>
</dbReference>
<gene>
    <name evidence="4" type="ORF">FKW77_003659</name>
</gene>
<evidence type="ECO:0008006" key="6">
    <source>
        <dbReference type="Google" id="ProtNLM"/>
    </source>
</evidence>
<dbReference type="GO" id="GO:0005739">
    <property type="term" value="C:mitochondrion"/>
    <property type="evidence" value="ECO:0007669"/>
    <property type="project" value="TreeGrafter"/>
</dbReference>
<dbReference type="Pfam" id="PF20772">
    <property type="entry name" value="TACO1_YebC_N"/>
    <property type="match status" value="1"/>
</dbReference>
<dbReference type="SUPFAM" id="SSF75625">
    <property type="entry name" value="YebC-like"/>
    <property type="match status" value="1"/>
</dbReference>
<dbReference type="InterPro" id="IPR017856">
    <property type="entry name" value="Integrase-like_N"/>
</dbReference>
<name>A0A517LMK1_9PEZI</name>
<evidence type="ECO:0000259" key="3">
    <source>
        <dbReference type="Pfam" id="PF20772"/>
    </source>
</evidence>
<dbReference type="Proteomes" id="UP000316270">
    <property type="component" value="Chromosome 16"/>
</dbReference>
<sequence>MRNLAIIKHDKAVKDGRTAKHRVLLAQDIVLAVKLNGPDPTANPRLRTAIEKAKAAKYPKDSIETAIKRGQGISSSGKPLENITIEAVLPAGVAAIIECQTESKLRTLTEVRAVITKGGGQPGPTQYMFKRRGKIMFKLGKISTDSLMETALDLDGFVDVEGPEEEEVTEDCQASVLTEPSATKAVADALVKKLGIEIASLDVEWQPTDVLELKEDDPSYDRIRETIEKLEDISEVQDVYVNI</sequence>
<dbReference type="Pfam" id="PF01709">
    <property type="entry name" value="Transcrip_reg"/>
    <property type="match status" value="1"/>
</dbReference>
<dbReference type="InterPro" id="IPR026564">
    <property type="entry name" value="Transcrip_reg_TACO1-like_dom3"/>
</dbReference>
<dbReference type="Gene3D" id="1.10.10.200">
    <property type="match status" value="1"/>
</dbReference>
<evidence type="ECO:0000256" key="1">
    <source>
        <dbReference type="ARBA" id="ARBA00008724"/>
    </source>
</evidence>
<dbReference type="PANTHER" id="PTHR12532:SF0">
    <property type="entry name" value="TRANSLATIONAL ACTIVATOR OF CYTOCHROME C OXIDASE 1"/>
    <property type="match status" value="1"/>
</dbReference>
<comment type="similarity">
    <text evidence="1">Belongs to the TACO1 family.</text>
</comment>
<evidence type="ECO:0000313" key="5">
    <source>
        <dbReference type="Proteomes" id="UP000316270"/>
    </source>
</evidence>
<dbReference type="InterPro" id="IPR048300">
    <property type="entry name" value="TACO1_YebC-like_2nd/3rd_dom"/>
</dbReference>
<protein>
    <recommendedName>
        <fullName evidence="6">Transcriptional regulatory protein</fullName>
    </recommendedName>
</protein>
<evidence type="ECO:0000259" key="2">
    <source>
        <dbReference type="Pfam" id="PF01709"/>
    </source>
</evidence>
<dbReference type="AlphaFoldDB" id="A0A517LMK1"/>
<proteinExistence type="inferred from homology"/>
<feature type="domain" description="TACO1/YebC-like N-terminal" evidence="3">
    <location>
        <begin position="5"/>
        <end position="72"/>
    </location>
</feature>
<feature type="domain" description="TACO1/YebC-like second and third" evidence="2">
    <location>
        <begin position="81"/>
        <end position="243"/>
    </location>
</feature>
<dbReference type="InterPro" id="IPR029072">
    <property type="entry name" value="YebC-like"/>
</dbReference>
<dbReference type="OrthoDB" id="2017544at2759"/>
<dbReference type="STRING" id="50376.A0A517LMK1"/>
<dbReference type="EMBL" id="CP042200">
    <property type="protein sequence ID" value="QDS76875.1"/>
    <property type="molecule type" value="Genomic_DNA"/>
</dbReference>
<reference evidence="4 5" key="1">
    <citation type="submission" date="2019-07" db="EMBL/GenBank/DDBJ databases">
        <title>Finished genome of Venturia effusa.</title>
        <authorList>
            <person name="Young C.A."/>
            <person name="Cox M.P."/>
            <person name="Ganley A.R.D."/>
            <person name="David W.J."/>
        </authorList>
    </citation>
    <scope>NUCLEOTIDE SEQUENCE [LARGE SCALE GENOMIC DNA]</scope>
    <source>
        <strain evidence="5">albino</strain>
    </source>
</reference>
<dbReference type="InterPro" id="IPR002876">
    <property type="entry name" value="Transcrip_reg_TACO1-like"/>
</dbReference>